<dbReference type="KEGG" id="lnu:N7U66_03665"/>
<keyword evidence="1" id="KW-0732">Signal</keyword>
<protein>
    <submittedName>
        <fullName evidence="2">Uncharacterized protein</fullName>
    </submittedName>
</protein>
<accession>A0A9E8MYC3</accession>
<keyword evidence="3" id="KW-1185">Reference proteome</keyword>
<proteinExistence type="predicted"/>
<sequence>MNRRHFITSGTLCAGALSLVPNTAFSSTSAISIYSVGQGFNALSNQIRPISLGALSNILQAAHKELSRILDIKGYNYDGSEVVKFSNNCFAVPLSKDPLLGFKSKTLALLIEHNGDYKHYILNEKTTKVFSSLVENYTLNSSTNGLNLDAVDFITPIEVIKESIGRTHLFVYKNKSGNTITLRSSNKHQVILVN</sequence>
<dbReference type="AlphaFoldDB" id="A0A9E8MYC3"/>
<feature type="signal peptide" evidence="1">
    <location>
        <begin position="1"/>
        <end position="26"/>
    </location>
</feature>
<evidence type="ECO:0000313" key="3">
    <source>
        <dbReference type="Proteomes" id="UP001164705"/>
    </source>
</evidence>
<name>A0A9E8MYC3_9FLAO</name>
<reference evidence="2" key="1">
    <citation type="submission" date="2022-11" db="EMBL/GenBank/DDBJ databases">
        <title>Lacinutrix neustonica HL-RS19T sp. nov., isolated from the surface microlayer sample of brackish Lake Shihwa.</title>
        <authorList>
            <person name="Choi J.Y."/>
            <person name="Hwang C.Y."/>
        </authorList>
    </citation>
    <scope>NUCLEOTIDE SEQUENCE</scope>
    <source>
        <strain evidence="2">HL-RS19</strain>
    </source>
</reference>
<organism evidence="2 3">
    <name type="scientific">Lacinutrix neustonica</name>
    <dbReference type="NCBI Taxonomy" id="2980107"/>
    <lineage>
        <taxon>Bacteria</taxon>
        <taxon>Pseudomonadati</taxon>
        <taxon>Bacteroidota</taxon>
        <taxon>Flavobacteriia</taxon>
        <taxon>Flavobacteriales</taxon>
        <taxon>Flavobacteriaceae</taxon>
        <taxon>Lacinutrix</taxon>
    </lineage>
</organism>
<feature type="chain" id="PRO_5039528556" evidence="1">
    <location>
        <begin position="27"/>
        <end position="194"/>
    </location>
</feature>
<dbReference type="Proteomes" id="UP001164705">
    <property type="component" value="Chromosome"/>
</dbReference>
<dbReference type="RefSeq" id="WP_267677371.1">
    <property type="nucleotide sequence ID" value="NZ_CP113088.1"/>
</dbReference>
<dbReference type="EMBL" id="CP113088">
    <property type="protein sequence ID" value="WAC02772.1"/>
    <property type="molecule type" value="Genomic_DNA"/>
</dbReference>
<gene>
    <name evidence="2" type="ORF">N7U66_03665</name>
</gene>
<evidence type="ECO:0000256" key="1">
    <source>
        <dbReference type="SAM" id="SignalP"/>
    </source>
</evidence>
<evidence type="ECO:0000313" key="2">
    <source>
        <dbReference type="EMBL" id="WAC02772.1"/>
    </source>
</evidence>